<dbReference type="PANTHER" id="PTHR45948">
    <property type="entry name" value="DUAL SPECIFICITY PROTEIN PHOSPHATASE DDB_G0269404-RELATED"/>
    <property type="match status" value="1"/>
</dbReference>
<comment type="caution">
    <text evidence="8">The sequence shown here is derived from an EMBL/GenBank/DDBJ whole genome shotgun (WGS) entry which is preliminary data.</text>
</comment>
<keyword evidence="2" id="KW-0378">Hydrolase</keyword>
<dbReference type="InterPro" id="IPR029021">
    <property type="entry name" value="Prot-tyrosine_phosphatase-like"/>
</dbReference>
<accession>A0A8T1N3C7</accession>
<dbReference type="Gene3D" id="3.90.190.10">
    <property type="entry name" value="Protein tyrosine phosphatase superfamily"/>
    <property type="match status" value="1"/>
</dbReference>
<keyword evidence="3" id="KW-0904">Protein phosphatase</keyword>
<reference evidence="8 9" key="2">
    <citation type="journal article" date="2021" name="Genomics">
        <title>High-quality reference genome for Clonorchis sinensis.</title>
        <authorList>
            <person name="Young N.D."/>
            <person name="Stroehlein A.J."/>
            <person name="Kinkar L."/>
            <person name="Wang T."/>
            <person name="Sohn W.M."/>
            <person name="Chang B.C.H."/>
            <person name="Kaur P."/>
            <person name="Weisz D."/>
            <person name="Dudchenko O."/>
            <person name="Aiden E.L."/>
            <person name="Korhonen P.K."/>
            <person name="Gasser R.B."/>
        </authorList>
    </citation>
    <scope>NUCLEOTIDE SEQUENCE [LARGE SCALE GENOMIC DNA]</scope>
    <source>
        <strain evidence="8">Cs-k2</strain>
    </source>
</reference>
<dbReference type="PANTHER" id="PTHR45948:SF2">
    <property type="entry name" value="DUAL SPECIFICITY PROTEIN PHOSPHATASE"/>
    <property type="match status" value="1"/>
</dbReference>
<evidence type="ECO:0000256" key="5">
    <source>
        <dbReference type="ARBA" id="ARBA00048336"/>
    </source>
</evidence>
<dbReference type="SMART" id="SM00195">
    <property type="entry name" value="DSPc"/>
    <property type="match status" value="1"/>
</dbReference>
<feature type="domain" description="Tyrosine-protein phosphatase" evidence="7">
    <location>
        <begin position="4"/>
        <end position="143"/>
    </location>
</feature>
<evidence type="ECO:0000313" key="9">
    <source>
        <dbReference type="Proteomes" id="UP000286415"/>
    </source>
</evidence>
<reference evidence="8 9" key="1">
    <citation type="journal article" date="2018" name="Biotechnol. Adv.">
        <title>Improved genomic resources and new bioinformatic workflow for the carcinogenic parasite Clonorchis sinensis: Biotechnological implications.</title>
        <authorList>
            <person name="Wang D."/>
            <person name="Korhonen P.K."/>
            <person name="Gasser R.B."/>
            <person name="Young N.D."/>
        </authorList>
    </citation>
    <scope>NUCLEOTIDE SEQUENCE [LARGE SCALE GENOMIC DNA]</scope>
    <source>
        <strain evidence="8">Cs-k2</strain>
    </source>
</reference>
<comment type="catalytic activity">
    <reaction evidence="4">
        <text>O-phospho-L-seryl-[protein] + H2O = L-seryl-[protein] + phosphate</text>
        <dbReference type="Rhea" id="RHEA:20629"/>
        <dbReference type="Rhea" id="RHEA-COMP:9863"/>
        <dbReference type="Rhea" id="RHEA-COMP:11604"/>
        <dbReference type="ChEBI" id="CHEBI:15377"/>
        <dbReference type="ChEBI" id="CHEBI:29999"/>
        <dbReference type="ChEBI" id="CHEBI:43474"/>
        <dbReference type="ChEBI" id="CHEBI:83421"/>
        <dbReference type="EC" id="3.1.3.16"/>
    </reaction>
</comment>
<comment type="catalytic activity">
    <reaction evidence="5">
        <text>O-phospho-L-threonyl-[protein] + H2O = L-threonyl-[protein] + phosphate</text>
        <dbReference type="Rhea" id="RHEA:47004"/>
        <dbReference type="Rhea" id="RHEA-COMP:11060"/>
        <dbReference type="Rhea" id="RHEA-COMP:11605"/>
        <dbReference type="ChEBI" id="CHEBI:15377"/>
        <dbReference type="ChEBI" id="CHEBI:30013"/>
        <dbReference type="ChEBI" id="CHEBI:43474"/>
        <dbReference type="ChEBI" id="CHEBI:61977"/>
        <dbReference type="EC" id="3.1.3.16"/>
    </reaction>
</comment>
<name>A0A8T1N3C7_CLOSI</name>
<evidence type="ECO:0000313" key="8">
    <source>
        <dbReference type="EMBL" id="KAG5455225.1"/>
    </source>
</evidence>
<feature type="region of interest" description="Disordered" evidence="6">
    <location>
        <begin position="144"/>
        <end position="170"/>
    </location>
</feature>
<evidence type="ECO:0000256" key="3">
    <source>
        <dbReference type="ARBA" id="ARBA00022912"/>
    </source>
</evidence>
<evidence type="ECO:0000256" key="2">
    <source>
        <dbReference type="ARBA" id="ARBA00022801"/>
    </source>
</evidence>
<feature type="region of interest" description="Disordered" evidence="6">
    <location>
        <begin position="223"/>
        <end position="268"/>
    </location>
</feature>
<dbReference type="InterPro" id="IPR020422">
    <property type="entry name" value="TYR_PHOSPHATASE_DUAL_dom"/>
</dbReference>
<protein>
    <submittedName>
        <fullName evidence="8">Dual specificity protein phosphatase 22</fullName>
    </submittedName>
</protein>
<dbReference type="Pfam" id="PF00782">
    <property type="entry name" value="DSPc"/>
    <property type="match status" value="1"/>
</dbReference>
<comment type="similarity">
    <text evidence="1">Belongs to the protein-tyrosine phosphatase family. Non-receptor class dual specificity subfamily.</text>
</comment>
<dbReference type="GO" id="GO:0007165">
    <property type="term" value="P:signal transduction"/>
    <property type="evidence" value="ECO:0007669"/>
    <property type="project" value="TreeGrafter"/>
</dbReference>
<dbReference type="InterPro" id="IPR000340">
    <property type="entry name" value="Dual-sp_phosphatase_cat-dom"/>
</dbReference>
<evidence type="ECO:0000256" key="1">
    <source>
        <dbReference type="ARBA" id="ARBA00008601"/>
    </source>
</evidence>
<gene>
    <name evidence="8" type="ORF">CSKR_106469</name>
</gene>
<keyword evidence="9" id="KW-1185">Reference proteome</keyword>
<proteinExistence type="inferred from homology"/>
<sequence>MGGSMTKVLPGLYVGGLENAKDAEELIANCISHILVAQNHKYEIEKSASRKYLQIVMLENDDRSLFRRVAESNDFIHQARLESGNVLVCSDSGMSANVTLVAAYLMSVYHLDRSSALGALRGLKHAAHPVPALLAQLDQFDSASSPSCGPTSPVDPGSSATSESPRTPLPVVTSMSENLRLTEKFGSWPRLEEDMHLLQGAMNSHKSLAESDFVPYESQDIIDTETPPSEDLLRPSSPPALESFSPVTNNVHWTPPRTPPSTPISSVIPAGEHVTVPLEAITEIGKIINPTTEPNDENLCGGDQRTPTALTAPESGIFCLDTTEDPIPPPSPEPEQPTWPVITGRMHGPNSTEFGIDEVGLEPQAYVSEDGDDDDVPGAISIPASDNRISIAQSHRHGLAASYHAQSSLFDSSRHGSVPGAVARSLAPTGFAKPK</sequence>
<dbReference type="EMBL" id="NIRI02000005">
    <property type="protein sequence ID" value="KAG5455225.1"/>
    <property type="molecule type" value="Genomic_DNA"/>
</dbReference>
<evidence type="ECO:0000256" key="4">
    <source>
        <dbReference type="ARBA" id="ARBA00047761"/>
    </source>
</evidence>
<dbReference type="Proteomes" id="UP000286415">
    <property type="component" value="Unassembled WGS sequence"/>
</dbReference>
<dbReference type="SUPFAM" id="SSF52799">
    <property type="entry name" value="(Phosphotyrosine protein) phosphatases II"/>
    <property type="match status" value="1"/>
</dbReference>
<dbReference type="GO" id="GO:0004725">
    <property type="term" value="F:protein tyrosine phosphatase activity"/>
    <property type="evidence" value="ECO:0007669"/>
    <property type="project" value="TreeGrafter"/>
</dbReference>
<dbReference type="GO" id="GO:0004722">
    <property type="term" value="F:protein serine/threonine phosphatase activity"/>
    <property type="evidence" value="ECO:0007669"/>
    <property type="project" value="UniProtKB-EC"/>
</dbReference>
<dbReference type="GO" id="GO:0005829">
    <property type="term" value="C:cytosol"/>
    <property type="evidence" value="ECO:0007669"/>
    <property type="project" value="TreeGrafter"/>
</dbReference>
<evidence type="ECO:0000259" key="7">
    <source>
        <dbReference type="SMART" id="SM00195"/>
    </source>
</evidence>
<dbReference type="AlphaFoldDB" id="A0A8T1N3C7"/>
<evidence type="ECO:0000256" key="6">
    <source>
        <dbReference type="SAM" id="MobiDB-lite"/>
    </source>
</evidence>
<dbReference type="OrthoDB" id="9979246at2759"/>
<organism evidence="8 9">
    <name type="scientific">Clonorchis sinensis</name>
    <name type="common">Chinese liver fluke</name>
    <dbReference type="NCBI Taxonomy" id="79923"/>
    <lineage>
        <taxon>Eukaryota</taxon>
        <taxon>Metazoa</taxon>
        <taxon>Spiralia</taxon>
        <taxon>Lophotrochozoa</taxon>
        <taxon>Platyhelminthes</taxon>
        <taxon>Trematoda</taxon>
        <taxon>Digenea</taxon>
        <taxon>Opisthorchiida</taxon>
        <taxon>Opisthorchiata</taxon>
        <taxon>Opisthorchiidae</taxon>
        <taxon>Clonorchis</taxon>
    </lineage>
</organism>